<reference evidence="2" key="1">
    <citation type="submission" date="2023-05" db="EMBL/GenBank/DDBJ databases">
        <title>Genome and transcriptome analyses reveal genes involved in the formation of fine ridges on petal epidermal cells in Hibiscus trionum.</title>
        <authorList>
            <person name="Koshimizu S."/>
            <person name="Masuda S."/>
            <person name="Ishii T."/>
            <person name="Shirasu K."/>
            <person name="Hoshino A."/>
            <person name="Arita M."/>
        </authorList>
    </citation>
    <scope>NUCLEOTIDE SEQUENCE</scope>
    <source>
        <strain evidence="2">Hamamatsu line</strain>
    </source>
</reference>
<organism evidence="2 3">
    <name type="scientific">Hibiscus trionum</name>
    <name type="common">Flower of an hour</name>
    <dbReference type="NCBI Taxonomy" id="183268"/>
    <lineage>
        <taxon>Eukaryota</taxon>
        <taxon>Viridiplantae</taxon>
        <taxon>Streptophyta</taxon>
        <taxon>Embryophyta</taxon>
        <taxon>Tracheophyta</taxon>
        <taxon>Spermatophyta</taxon>
        <taxon>Magnoliopsida</taxon>
        <taxon>eudicotyledons</taxon>
        <taxon>Gunneridae</taxon>
        <taxon>Pentapetalae</taxon>
        <taxon>rosids</taxon>
        <taxon>malvids</taxon>
        <taxon>Malvales</taxon>
        <taxon>Malvaceae</taxon>
        <taxon>Malvoideae</taxon>
        <taxon>Hibiscus</taxon>
    </lineage>
</organism>
<proteinExistence type="predicted"/>
<dbReference type="Proteomes" id="UP001165190">
    <property type="component" value="Unassembled WGS sequence"/>
</dbReference>
<evidence type="ECO:0000256" key="1">
    <source>
        <dbReference type="SAM" id="MobiDB-lite"/>
    </source>
</evidence>
<dbReference type="EMBL" id="BSYR01000022">
    <property type="protein sequence ID" value="GMI87710.1"/>
    <property type="molecule type" value="Genomic_DNA"/>
</dbReference>
<protein>
    <submittedName>
        <fullName evidence="2">Uncharacterized protein</fullName>
    </submittedName>
</protein>
<accession>A0A9W7M6S8</accession>
<comment type="caution">
    <text evidence="2">The sequence shown here is derived from an EMBL/GenBank/DDBJ whole genome shotgun (WGS) entry which is preliminary data.</text>
</comment>
<sequence>MEELLSRADFKYIDPNWDPFEYLLQIAKFEEEKMQTNHDHGQSVCKQENMGLKQSFRFNNKYNGGKKTKRSFKEEDGDGEWKSGGLKPKSKRSKKQRFTLNNNAGKKIKPGFKEEDENGKVVD</sequence>
<gene>
    <name evidence="2" type="ORF">HRI_002440300</name>
</gene>
<feature type="compositionally biased region" description="Basic residues" evidence="1">
    <location>
        <begin position="88"/>
        <end position="97"/>
    </location>
</feature>
<dbReference type="AlphaFoldDB" id="A0A9W7M6S8"/>
<evidence type="ECO:0000313" key="3">
    <source>
        <dbReference type="Proteomes" id="UP001165190"/>
    </source>
</evidence>
<evidence type="ECO:0000313" key="2">
    <source>
        <dbReference type="EMBL" id="GMI87710.1"/>
    </source>
</evidence>
<feature type="region of interest" description="Disordered" evidence="1">
    <location>
        <begin position="56"/>
        <end position="123"/>
    </location>
</feature>
<name>A0A9W7M6S8_HIBTR</name>
<keyword evidence="3" id="KW-1185">Reference proteome</keyword>